<accession>A0A7T4N9U1</accession>
<dbReference type="PANTHER" id="PTHR30121">
    <property type="entry name" value="UNCHARACTERIZED PROTEIN YJGR-RELATED"/>
    <property type="match status" value="1"/>
</dbReference>
<organism evidence="5 6">
    <name type="scientific">Paraburkholderia ginsengisoli</name>
    <dbReference type="NCBI Taxonomy" id="311231"/>
    <lineage>
        <taxon>Bacteria</taxon>
        <taxon>Pseudomonadati</taxon>
        <taxon>Pseudomonadota</taxon>
        <taxon>Betaproteobacteria</taxon>
        <taxon>Burkholderiales</taxon>
        <taxon>Burkholderiaceae</taxon>
        <taxon>Paraburkholderia</taxon>
    </lineage>
</organism>
<dbReference type="InterPro" id="IPR051162">
    <property type="entry name" value="T4SS_component"/>
</dbReference>
<dbReference type="SUPFAM" id="SSF52540">
    <property type="entry name" value="P-loop containing nucleoside triphosphate hydrolases"/>
    <property type="match status" value="1"/>
</dbReference>
<proteinExistence type="inferred from homology"/>
<evidence type="ECO:0000256" key="2">
    <source>
        <dbReference type="ARBA" id="ARBA00022741"/>
    </source>
</evidence>
<dbReference type="Pfam" id="PF03135">
    <property type="entry name" value="CagE_TrbE_VirB"/>
    <property type="match status" value="1"/>
</dbReference>
<gene>
    <name evidence="5" type="ORF">I6I06_29005</name>
</gene>
<keyword evidence="2" id="KW-0547">Nucleotide-binding</keyword>
<keyword evidence="5" id="KW-0614">Plasmid</keyword>
<evidence type="ECO:0000259" key="4">
    <source>
        <dbReference type="Pfam" id="PF03135"/>
    </source>
</evidence>
<feature type="domain" description="CagE TrbE VirB component of type IV transporter system central" evidence="4">
    <location>
        <begin position="200"/>
        <end position="412"/>
    </location>
</feature>
<evidence type="ECO:0000256" key="1">
    <source>
        <dbReference type="ARBA" id="ARBA00006512"/>
    </source>
</evidence>
<dbReference type="RefSeq" id="WP_042329683.1">
    <property type="nucleotide sequence ID" value="NZ_CP066077.1"/>
</dbReference>
<dbReference type="AlphaFoldDB" id="A0A7T4N9U1"/>
<dbReference type="Gene3D" id="3.40.50.300">
    <property type="entry name" value="P-loop containing nucleotide triphosphate hydrolases"/>
    <property type="match status" value="1"/>
</dbReference>
<sequence length="842" mass="95311">MHPANFLSRHLDVSPLAYQSEADRDDAADLNASRELPFGVDAYYNDHTLSTKDGAKIQIIRVQGLYSEMLDDQGVDAYKYQRNTALESIADSNVGIYVYDVRRASNRWPGGTYRNWFANYVYSRMKERFEKGALYQHEIYIAVVRYRHYSGMVGKLDSFFRLFDFTGANSKLESEARQVRDLESKVDSVMKSLAHYAPRRLGKVTEEIGECCEIARFLRYLVTLEDGPVLANPFNLAQAMATAYMHFGRNPVLDKEVFEIDGLNHRRLGQVLAMSRWPDGAMAGMADRFQSLPAEFIITQKFFPIDKLDATRATATSEARLSQDRVTAGMAADITAMRERQAANSAVTGEHHMSVVVHVPIEGRTARAEEDALERLLLAVGQVGECFKGWAVPPVIETSGMERALWSQVPGATKRHNGRVGKIETIQFASFASMHSFPQGQRDGNLWGESLMVLPTEGKTGYHVNFHEERPGMVPGHFNMSALTGRGKTLLAALLVCMADKVEPRVHWFDRENGGTVFNEAMGGADIVLSLSRSLGNPCKMPATEQNAAILRELFQTMATCYGYVLTVDDVKRIAQAVNDNFDDTKTKFADRRLRNLAWRFGARNSGLYEAMAVWHSGGANAAVFDNEDDTLDITRHRHYRYEMRELMKDKEARPELPILLNYLTHRIEQSLDGSPAIVIWDEAQMLIRTPFWQNKIETYRETFRRRNCVTGFITPEARALYHPVPAVKNQAVTSFYLAHDKADRRDYIDNLDFSESEFQFIRQANPTDYKVLIKKGNGVSVRASFDMSDMPQLTAVLSSNDKSVSLMNRVREELDTNEPSEWVPVFMERALAERTHNVGRP</sequence>
<evidence type="ECO:0000313" key="5">
    <source>
        <dbReference type="EMBL" id="QQC67861.1"/>
    </source>
</evidence>
<dbReference type="EMBL" id="CP066077">
    <property type="protein sequence ID" value="QQC67861.1"/>
    <property type="molecule type" value="Genomic_DNA"/>
</dbReference>
<evidence type="ECO:0000256" key="3">
    <source>
        <dbReference type="ARBA" id="ARBA00022840"/>
    </source>
</evidence>
<name>A0A7T4N9U1_9BURK</name>
<keyword evidence="3" id="KW-0067">ATP-binding</keyword>
<dbReference type="InterPro" id="IPR027417">
    <property type="entry name" value="P-loop_NTPase"/>
</dbReference>
<protein>
    <recommendedName>
        <fullName evidence="4">CagE TrbE VirB component of type IV transporter system central domain-containing protein</fullName>
    </recommendedName>
</protein>
<dbReference type="Proteomes" id="UP000595610">
    <property type="component" value="Plasmid unnamed"/>
</dbReference>
<dbReference type="PANTHER" id="PTHR30121:SF12">
    <property type="entry name" value="TYPE IV SECRETION SYSTEM PROTEIN CAGE"/>
    <property type="match status" value="1"/>
</dbReference>
<evidence type="ECO:0000313" key="6">
    <source>
        <dbReference type="Proteomes" id="UP000595610"/>
    </source>
</evidence>
<dbReference type="InterPro" id="IPR018145">
    <property type="entry name" value="CagE_TrbE_VirB_cntrl_dom"/>
</dbReference>
<keyword evidence="6" id="KW-1185">Reference proteome</keyword>
<dbReference type="GO" id="GO:0005524">
    <property type="term" value="F:ATP binding"/>
    <property type="evidence" value="ECO:0007669"/>
    <property type="project" value="UniProtKB-KW"/>
</dbReference>
<dbReference type="KEGG" id="pgis:I6I06_29005"/>
<reference evidence="5 6" key="1">
    <citation type="submission" date="2020-12" db="EMBL/GenBank/DDBJ databases">
        <title>FDA dAtabase for Regulatory Grade micrObial Sequences (FDA-ARGOS): Supporting development and validation of Infectious Disease Dx tests.</title>
        <authorList>
            <person name="Nelson B."/>
            <person name="Plummer A."/>
            <person name="Tallon L."/>
            <person name="Sadzewicz L."/>
            <person name="Zhao X."/>
            <person name="Boylan J."/>
            <person name="Ott S."/>
            <person name="Bowen H."/>
            <person name="Vavikolanu K."/>
            <person name="Mehta A."/>
            <person name="Aluvathingal J."/>
            <person name="Nadendla S."/>
            <person name="Myers T."/>
            <person name="Yan Y."/>
            <person name="Sichtig H."/>
        </authorList>
    </citation>
    <scope>NUCLEOTIDE SEQUENCE [LARGE SCALE GENOMIC DNA]</scope>
    <source>
        <strain evidence="5 6">FDAARGOS_1049</strain>
        <plasmid evidence="5 6">unnamed</plasmid>
    </source>
</reference>
<comment type="similarity">
    <text evidence="1">Belongs to the TrbE/VirB4 family.</text>
</comment>
<geneLocation type="plasmid" evidence="5 6">
    <name>unnamed</name>
</geneLocation>